<feature type="compositionally biased region" description="Basic and acidic residues" evidence="2">
    <location>
        <begin position="254"/>
        <end position="269"/>
    </location>
</feature>
<dbReference type="InterPro" id="IPR051033">
    <property type="entry name" value="SH3BGR"/>
</dbReference>
<protein>
    <submittedName>
        <fullName evidence="3">Uncharacterized protein</fullName>
    </submittedName>
</protein>
<dbReference type="PANTHER" id="PTHR12232:SF0">
    <property type="entry name" value="THIOREDOXIN DOMAIN-CONTAINING PROTEIN"/>
    <property type="match status" value="1"/>
</dbReference>
<dbReference type="PANTHER" id="PTHR12232">
    <property type="entry name" value="SH3 DOMAIN-BINDING GLUTAMIC ACID-RICH-LIKE PROTEIN"/>
    <property type="match status" value="1"/>
</dbReference>
<feature type="region of interest" description="Disordered" evidence="2">
    <location>
        <begin position="123"/>
        <end position="149"/>
    </location>
</feature>
<dbReference type="InterPro" id="IPR036249">
    <property type="entry name" value="Thioredoxin-like_sf"/>
</dbReference>
<dbReference type="OMA" id="AYSPAQM"/>
<dbReference type="EMBL" id="CAFZ01000166">
    <property type="protein sequence ID" value="CCA72466.1"/>
    <property type="molecule type" value="Genomic_DNA"/>
</dbReference>
<proteinExistence type="inferred from homology"/>
<dbReference type="HOGENOM" id="CLU_075375_1_0_1"/>
<dbReference type="AlphaFoldDB" id="G4TMC3"/>
<accession>G4TMC3</accession>
<feature type="compositionally biased region" description="Basic and acidic residues" evidence="2">
    <location>
        <begin position="206"/>
        <end position="237"/>
    </location>
</feature>
<evidence type="ECO:0000313" key="4">
    <source>
        <dbReference type="Proteomes" id="UP000007148"/>
    </source>
</evidence>
<name>G4TMC3_SERID</name>
<dbReference type="Proteomes" id="UP000007148">
    <property type="component" value="Unassembled WGS sequence"/>
</dbReference>
<dbReference type="eggNOG" id="ENOG502SB9J">
    <property type="taxonomic scope" value="Eukaryota"/>
</dbReference>
<evidence type="ECO:0000313" key="3">
    <source>
        <dbReference type="EMBL" id="CCA72466.1"/>
    </source>
</evidence>
<feature type="region of interest" description="Disordered" evidence="2">
    <location>
        <begin position="191"/>
        <end position="269"/>
    </location>
</feature>
<reference evidence="3 4" key="1">
    <citation type="journal article" date="2011" name="PLoS Pathog.">
        <title>Endophytic Life Strategies Decoded by Genome and Transcriptome Analyses of the Mutualistic Root Symbiont Piriformospora indica.</title>
        <authorList>
            <person name="Zuccaro A."/>
            <person name="Lahrmann U."/>
            <person name="Guldener U."/>
            <person name="Langen G."/>
            <person name="Pfiffi S."/>
            <person name="Biedenkopf D."/>
            <person name="Wong P."/>
            <person name="Samans B."/>
            <person name="Grimm C."/>
            <person name="Basiewicz M."/>
            <person name="Murat C."/>
            <person name="Martin F."/>
            <person name="Kogel K.H."/>
        </authorList>
    </citation>
    <scope>NUCLEOTIDE SEQUENCE [LARGE SCALE GENOMIC DNA]</scope>
    <source>
        <strain evidence="3 4">DSM 11827</strain>
    </source>
</reference>
<feature type="compositionally biased region" description="Low complexity" evidence="2">
    <location>
        <begin position="191"/>
        <end position="205"/>
    </location>
</feature>
<dbReference type="Gene3D" id="3.40.30.10">
    <property type="entry name" value="Glutaredoxin"/>
    <property type="match status" value="1"/>
</dbReference>
<dbReference type="OrthoDB" id="9932926at2759"/>
<comment type="caution">
    <text evidence="3">The sequence shown here is derived from an EMBL/GenBank/DDBJ whole genome shotgun (WGS) entry which is preliminary data.</text>
</comment>
<evidence type="ECO:0000256" key="1">
    <source>
        <dbReference type="ARBA" id="ARBA00007764"/>
    </source>
</evidence>
<dbReference type="STRING" id="1109443.G4TMC3"/>
<organism evidence="3 4">
    <name type="scientific">Serendipita indica (strain DSM 11827)</name>
    <name type="common">Root endophyte fungus</name>
    <name type="synonym">Piriformospora indica</name>
    <dbReference type="NCBI Taxonomy" id="1109443"/>
    <lineage>
        <taxon>Eukaryota</taxon>
        <taxon>Fungi</taxon>
        <taxon>Dikarya</taxon>
        <taxon>Basidiomycota</taxon>
        <taxon>Agaricomycotina</taxon>
        <taxon>Agaricomycetes</taxon>
        <taxon>Sebacinales</taxon>
        <taxon>Serendipitaceae</taxon>
        <taxon>Serendipita</taxon>
    </lineage>
</organism>
<dbReference type="SUPFAM" id="SSF52833">
    <property type="entry name" value="Thioredoxin-like"/>
    <property type="match status" value="1"/>
</dbReference>
<sequence>MPPPIQLFLTTIASEPKLRSRQEYLLRTLQVKKIPFVSYDLASDPNAKRLWRRRAPKDNQALPGMLLGGVWPGTFEQFETAVETGTLETFLRMNEDYNPEIDGKVLEAQPIGVPGAVMPEAMTGQKPSFAPNGPTPIRKSGPKGSADELVDAGDVLPGFGFQGMMVTIGELTELAKDLKLDDKEQASVLAKAAKASKQATSSSSKEPSKESDDTKPAPVDTDREHDATKEPGEKAAVKTDASQEATAPTPPAEPKAEAEVKESEAKETA</sequence>
<dbReference type="GO" id="GO:0005737">
    <property type="term" value="C:cytoplasm"/>
    <property type="evidence" value="ECO:0007669"/>
    <property type="project" value="TreeGrafter"/>
</dbReference>
<comment type="similarity">
    <text evidence="1">Belongs to the SH3BGR family.</text>
</comment>
<keyword evidence="4" id="KW-1185">Reference proteome</keyword>
<evidence type="ECO:0000256" key="2">
    <source>
        <dbReference type="SAM" id="MobiDB-lite"/>
    </source>
</evidence>
<dbReference type="InterPro" id="IPR006993">
    <property type="entry name" value="Glut_rich_SH3-bd"/>
</dbReference>
<dbReference type="Pfam" id="PF04908">
    <property type="entry name" value="SH3BGR"/>
    <property type="match status" value="1"/>
</dbReference>
<dbReference type="InParanoid" id="G4TMC3"/>
<gene>
    <name evidence="3" type="ORF">PIIN_06401</name>
</gene>